<keyword evidence="8" id="KW-0511">Multifunctional enzyme</keyword>
<dbReference type="GO" id="GO:0070403">
    <property type="term" value="F:NAD+ binding"/>
    <property type="evidence" value="ECO:0007669"/>
    <property type="project" value="InterPro"/>
</dbReference>
<dbReference type="GO" id="GO:0016509">
    <property type="term" value="F:long-chain (3S)-3-hydroxyacyl-CoA dehydrogenase (NAD+) activity"/>
    <property type="evidence" value="ECO:0007669"/>
    <property type="project" value="TreeGrafter"/>
</dbReference>
<dbReference type="Pfam" id="PF02737">
    <property type="entry name" value="3HCDH_N"/>
    <property type="match status" value="1"/>
</dbReference>
<proteinExistence type="inferred from homology"/>
<name>A0A381V273_9ZZZZ</name>
<dbReference type="EMBL" id="UINC01007624">
    <property type="protein sequence ID" value="SVA34314.1"/>
    <property type="molecule type" value="Genomic_DNA"/>
</dbReference>
<protein>
    <recommendedName>
        <fullName evidence="12">Enoyl-CoA hydratase</fullName>
    </recommendedName>
</protein>
<feature type="domain" description="3-hydroxyacyl-CoA dehydrogenase C-terminal" evidence="9">
    <location>
        <begin position="494"/>
        <end position="594"/>
    </location>
</feature>
<feature type="domain" description="3-hydroxyacyl-CoA dehydrogenase NAD binding" evidence="10">
    <location>
        <begin position="313"/>
        <end position="491"/>
    </location>
</feature>
<evidence type="ECO:0000256" key="6">
    <source>
        <dbReference type="ARBA" id="ARBA00023098"/>
    </source>
</evidence>
<keyword evidence="7" id="KW-0456">Lyase</keyword>
<evidence type="ECO:0000256" key="3">
    <source>
        <dbReference type="ARBA" id="ARBA00022832"/>
    </source>
</evidence>
<sequence>MILEYQKDNQNIVTMTMNMAGRSSNIINHEFSMDLLKTVKRLEQEPLLTGVILTSAKKTFIDGVDIEMLYGQTDTNTCLELIESNKATMRRLETLGKPVVAAMNGTALGGGMELALCCHHRIVIDDPKIKLGFPEVNIGILPGGGGLTRLPRIIGIEAALPFLLEGKQSSPLEALESGLIDELAISSDEMISKAREWILLNQEYVPPWDQKGYEIPLGNAQNPKIAQTLSIFTSNLQKKTMGNYPAPEAILRAVKETSIVEFETASQIESNYFAQLTTGQVSKNMMNTFWFQLNEINAGASRPAKIEPTTTSKVGVLGAGLMGHGITYVTALAGIEVVMIDSSQEHADKGLARIESYLKNGLRNGLFNSDKVDRTLGRITATDDYSILNGCDLIIEAVFEERELKGKVTIQAETFMDPSGVFASNTSTIPITSLAERSLRPENYIGIHFFSPVHKMKLVEIIKATETSPATLAKAFDYVLKIRKIPIVVNDGRGFYTSRVFERYTDEGMALLVEGNHPQTIEDAGKQAGYPVGPLAVIDEINIGLVANIRDQTWRDLESEGKEFSTGPWDQVIDFMTKKAKRTGRAGGGGFYEYPDDREKYLWPELEKHFPTTENPVPQEEMIDRFCFSQVMETIRCYEEGVLTSVAEANIGSIFGWGFPPFKGGTLQFVNDYGISAFRDRAKELADKYGERFTPPELLLEMVSKEKTF</sequence>
<evidence type="ECO:0000259" key="10">
    <source>
        <dbReference type="Pfam" id="PF02737"/>
    </source>
</evidence>
<evidence type="ECO:0000256" key="7">
    <source>
        <dbReference type="ARBA" id="ARBA00023239"/>
    </source>
</evidence>
<evidence type="ECO:0000256" key="2">
    <source>
        <dbReference type="ARBA" id="ARBA00007005"/>
    </source>
</evidence>
<accession>A0A381V273</accession>
<dbReference type="InterPro" id="IPR001753">
    <property type="entry name" value="Enoyl-CoA_hydra/iso"/>
</dbReference>
<dbReference type="SUPFAM" id="SSF48179">
    <property type="entry name" value="6-phosphogluconate dehydrogenase C-terminal domain-like"/>
    <property type="match status" value="2"/>
</dbReference>
<dbReference type="InterPro" id="IPR008927">
    <property type="entry name" value="6-PGluconate_DH-like_C_sf"/>
</dbReference>
<evidence type="ECO:0000313" key="11">
    <source>
        <dbReference type="EMBL" id="SVA34314.1"/>
    </source>
</evidence>
<dbReference type="PANTHER" id="PTHR43612:SF3">
    <property type="entry name" value="TRIFUNCTIONAL ENZYME SUBUNIT ALPHA, MITOCHONDRIAL"/>
    <property type="match status" value="1"/>
</dbReference>
<organism evidence="11">
    <name type="scientific">marine metagenome</name>
    <dbReference type="NCBI Taxonomy" id="408172"/>
    <lineage>
        <taxon>unclassified sequences</taxon>
        <taxon>metagenomes</taxon>
        <taxon>ecological metagenomes</taxon>
    </lineage>
</organism>
<reference evidence="11" key="1">
    <citation type="submission" date="2018-05" db="EMBL/GenBank/DDBJ databases">
        <authorList>
            <person name="Lanie J.A."/>
            <person name="Ng W.-L."/>
            <person name="Kazmierczak K.M."/>
            <person name="Andrzejewski T.M."/>
            <person name="Davidsen T.M."/>
            <person name="Wayne K.J."/>
            <person name="Tettelin H."/>
            <person name="Glass J.I."/>
            <person name="Rusch D."/>
            <person name="Podicherti R."/>
            <person name="Tsui H.-C.T."/>
            <person name="Winkler M.E."/>
        </authorList>
    </citation>
    <scope>NUCLEOTIDE SEQUENCE</scope>
</reference>
<dbReference type="Gene3D" id="3.40.50.720">
    <property type="entry name" value="NAD(P)-binding Rossmann-like Domain"/>
    <property type="match status" value="1"/>
</dbReference>
<keyword evidence="3" id="KW-0276">Fatty acid metabolism</keyword>
<evidence type="ECO:0008006" key="12">
    <source>
        <dbReference type="Google" id="ProtNLM"/>
    </source>
</evidence>
<evidence type="ECO:0000256" key="8">
    <source>
        <dbReference type="ARBA" id="ARBA00023268"/>
    </source>
</evidence>
<dbReference type="CDD" id="cd06558">
    <property type="entry name" value="crotonase-like"/>
    <property type="match status" value="1"/>
</dbReference>
<dbReference type="UniPathway" id="UPA00659"/>
<comment type="pathway">
    <text evidence="1">Lipid metabolism; fatty acid beta-oxidation.</text>
</comment>
<dbReference type="Pfam" id="PF00378">
    <property type="entry name" value="ECH_1"/>
    <property type="match status" value="1"/>
</dbReference>
<keyword evidence="6" id="KW-0443">Lipid metabolism</keyword>
<evidence type="ECO:0000256" key="4">
    <source>
        <dbReference type="ARBA" id="ARBA00023002"/>
    </source>
</evidence>
<dbReference type="SUPFAM" id="SSF51735">
    <property type="entry name" value="NAD(P)-binding Rossmann-fold domains"/>
    <property type="match status" value="1"/>
</dbReference>
<keyword evidence="5" id="KW-0520">NAD</keyword>
<dbReference type="GO" id="GO:0004300">
    <property type="term" value="F:enoyl-CoA hydratase activity"/>
    <property type="evidence" value="ECO:0007669"/>
    <property type="project" value="TreeGrafter"/>
</dbReference>
<dbReference type="Gene3D" id="3.90.226.10">
    <property type="entry name" value="2-enoyl-CoA Hydratase, Chain A, domain 1"/>
    <property type="match status" value="1"/>
</dbReference>
<keyword evidence="4" id="KW-0560">Oxidoreductase</keyword>
<dbReference type="AlphaFoldDB" id="A0A381V273"/>
<evidence type="ECO:0000259" key="9">
    <source>
        <dbReference type="Pfam" id="PF00725"/>
    </source>
</evidence>
<dbReference type="InterPro" id="IPR036291">
    <property type="entry name" value="NAD(P)-bd_dom_sf"/>
</dbReference>
<dbReference type="InterPro" id="IPR006176">
    <property type="entry name" value="3-OHacyl-CoA_DH_NAD-bd"/>
</dbReference>
<dbReference type="PANTHER" id="PTHR43612">
    <property type="entry name" value="TRIFUNCTIONAL ENZYME SUBUNIT ALPHA"/>
    <property type="match status" value="1"/>
</dbReference>
<dbReference type="InterPro" id="IPR006108">
    <property type="entry name" value="3HC_DH_C"/>
</dbReference>
<evidence type="ECO:0000256" key="5">
    <source>
        <dbReference type="ARBA" id="ARBA00023027"/>
    </source>
</evidence>
<dbReference type="InterPro" id="IPR050136">
    <property type="entry name" value="FA_oxidation_alpha_subunit"/>
</dbReference>
<dbReference type="Gene3D" id="1.10.1040.50">
    <property type="match status" value="1"/>
</dbReference>
<dbReference type="Pfam" id="PF00725">
    <property type="entry name" value="3HCDH"/>
    <property type="match status" value="1"/>
</dbReference>
<comment type="similarity">
    <text evidence="2">In the central section; belongs to the 3-hydroxyacyl-CoA dehydrogenase family.</text>
</comment>
<evidence type="ECO:0000256" key="1">
    <source>
        <dbReference type="ARBA" id="ARBA00005005"/>
    </source>
</evidence>
<dbReference type="InterPro" id="IPR029045">
    <property type="entry name" value="ClpP/crotonase-like_dom_sf"/>
</dbReference>
<dbReference type="GO" id="GO:0006635">
    <property type="term" value="P:fatty acid beta-oxidation"/>
    <property type="evidence" value="ECO:0007669"/>
    <property type="project" value="UniProtKB-UniPathway"/>
</dbReference>
<dbReference type="FunFam" id="3.40.50.720:FF:000009">
    <property type="entry name" value="Fatty oxidation complex, alpha subunit"/>
    <property type="match status" value="1"/>
</dbReference>
<gene>
    <name evidence="11" type="ORF">METZ01_LOCUS87168</name>
</gene>
<dbReference type="SUPFAM" id="SSF52096">
    <property type="entry name" value="ClpP/crotonase"/>
    <property type="match status" value="1"/>
</dbReference>